<evidence type="ECO:0000313" key="1">
    <source>
        <dbReference type="EMBL" id="KAK7412651.1"/>
    </source>
</evidence>
<sequence>MGGKSVADVAMETLANPLRKCQHINVITIEEGCVEKGGEMELDEEELFKQTLLSLCKEQQALANRLIVISVILEDGIRDLFKGEK</sequence>
<dbReference type="EMBL" id="JAYMYS010000001">
    <property type="protein sequence ID" value="KAK7412651.1"/>
    <property type="molecule type" value="Genomic_DNA"/>
</dbReference>
<comment type="caution">
    <text evidence="1">The sequence shown here is derived from an EMBL/GenBank/DDBJ whole genome shotgun (WGS) entry which is preliminary data.</text>
</comment>
<dbReference type="Proteomes" id="UP001386955">
    <property type="component" value="Unassembled WGS sequence"/>
</dbReference>
<reference evidence="1 2" key="1">
    <citation type="submission" date="2024-01" db="EMBL/GenBank/DDBJ databases">
        <title>The genomes of 5 underutilized Papilionoideae crops provide insights into root nodulation and disease resistanc.</title>
        <authorList>
            <person name="Jiang F."/>
        </authorList>
    </citation>
    <scope>NUCLEOTIDE SEQUENCE [LARGE SCALE GENOMIC DNA]</scope>
    <source>
        <strain evidence="1">DUOXIRENSHENG_FW03</strain>
        <tissue evidence="1">Leaves</tissue>
    </source>
</reference>
<accession>A0AAN9XWI4</accession>
<name>A0AAN9XWI4_PSOTE</name>
<proteinExistence type="predicted"/>
<organism evidence="1 2">
    <name type="scientific">Psophocarpus tetragonolobus</name>
    <name type="common">Winged bean</name>
    <name type="synonym">Dolichos tetragonolobus</name>
    <dbReference type="NCBI Taxonomy" id="3891"/>
    <lineage>
        <taxon>Eukaryota</taxon>
        <taxon>Viridiplantae</taxon>
        <taxon>Streptophyta</taxon>
        <taxon>Embryophyta</taxon>
        <taxon>Tracheophyta</taxon>
        <taxon>Spermatophyta</taxon>
        <taxon>Magnoliopsida</taxon>
        <taxon>eudicotyledons</taxon>
        <taxon>Gunneridae</taxon>
        <taxon>Pentapetalae</taxon>
        <taxon>rosids</taxon>
        <taxon>fabids</taxon>
        <taxon>Fabales</taxon>
        <taxon>Fabaceae</taxon>
        <taxon>Papilionoideae</taxon>
        <taxon>50 kb inversion clade</taxon>
        <taxon>NPAAA clade</taxon>
        <taxon>indigoferoid/millettioid clade</taxon>
        <taxon>Phaseoleae</taxon>
        <taxon>Psophocarpus</taxon>
    </lineage>
</organism>
<dbReference type="AlphaFoldDB" id="A0AAN9XWI4"/>
<protein>
    <submittedName>
        <fullName evidence="1">Uncharacterized protein</fullName>
    </submittedName>
</protein>
<evidence type="ECO:0000313" key="2">
    <source>
        <dbReference type="Proteomes" id="UP001386955"/>
    </source>
</evidence>
<keyword evidence="2" id="KW-1185">Reference proteome</keyword>
<gene>
    <name evidence="1" type="ORF">VNO78_04176</name>
</gene>